<accession>A0A0A9H7W1</accession>
<protein>
    <submittedName>
        <fullName evidence="1">Uncharacterized protein</fullName>
    </submittedName>
</protein>
<organism evidence="1">
    <name type="scientific">Arundo donax</name>
    <name type="common">Giant reed</name>
    <name type="synonym">Donax arundinaceus</name>
    <dbReference type="NCBI Taxonomy" id="35708"/>
    <lineage>
        <taxon>Eukaryota</taxon>
        <taxon>Viridiplantae</taxon>
        <taxon>Streptophyta</taxon>
        <taxon>Embryophyta</taxon>
        <taxon>Tracheophyta</taxon>
        <taxon>Spermatophyta</taxon>
        <taxon>Magnoliopsida</taxon>
        <taxon>Liliopsida</taxon>
        <taxon>Poales</taxon>
        <taxon>Poaceae</taxon>
        <taxon>PACMAD clade</taxon>
        <taxon>Arundinoideae</taxon>
        <taxon>Arundineae</taxon>
        <taxon>Arundo</taxon>
    </lineage>
</organism>
<dbReference type="AlphaFoldDB" id="A0A0A9H7W1"/>
<reference evidence="1" key="2">
    <citation type="journal article" date="2015" name="Data Brief">
        <title>Shoot transcriptome of the giant reed, Arundo donax.</title>
        <authorList>
            <person name="Barrero R.A."/>
            <person name="Guerrero F.D."/>
            <person name="Moolhuijzen P."/>
            <person name="Goolsby J.A."/>
            <person name="Tidwell J."/>
            <person name="Bellgard S.E."/>
            <person name="Bellgard M.I."/>
        </authorList>
    </citation>
    <scope>NUCLEOTIDE SEQUENCE</scope>
    <source>
        <tissue evidence="1">Shoot tissue taken approximately 20 cm above the soil surface</tissue>
    </source>
</reference>
<proteinExistence type="predicted"/>
<reference evidence="1" key="1">
    <citation type="submission" date="2014-09" db="EMBL/GenBank/DDBJ databases">
        <authorList>
            <person name="Magalhaes I.L.F."/>
            <person name="Oliveira U."/>
            <person name="Santos F.R."/>
            <person name="Vidigal T.H.D.A."/>
            <person name="Brescovit A.D."/>
            <person name="Santos A.J."/>
        </authorList>
    </citation>
    <scope>NUCLEOTIDE SEQUENCE</scope>
    <source>
        <tissue evidence="1">Shoot tissue taken approximately 20 cm above the soil surface</tissue>
    </source>
</reference>
<name>A0A0A9H7W1_ARUDO</name>
<evidence type="ECO:0000313" key="1">
    <source>
        <dbReference type="EMBL" id="JAE32832.1"/>
    </source>
</evidence>
<sequence>MAEDTLCEGKCTQSCSSKRNCVYIKMKPIPTKQPTISERTTERKLKALTI</sequence>
<dbReference type="EMBL" id="GBRH01165064">
    <property type="protein sequence ID" value="JAE32832.1"/>
    <property type="molecule type" value="Transcribed_RNA"/>
</dbReference>